<proteinExistence type="predicted"/>
<accession>A0A7X5ZJC9</accession>
<protein>
    <submittedName>
        <fullName evidence="1">Uncharacterized protein</fullName>
    </submittedName>
</protein>
<sequence length="330" mass="37438">MKKEFSRILGVLAFFGLLSACTTSPGIAHRPLATEATDVAGAPIETGEQVLRHLRDRYGQSVARCVDDNNAPAFVCSGILLRSTTYPSGKRYAWMPNPNSTEAEGVSVSWLRQDSNFWNPFPSSNGFIIYPKHWSEKYGMTSLRVRCAFPQDAWSQPPDRCHWLEKTVPPTQPRVNQPLCHLQRPKPIWTGQEWKDAGFYDDTYQCAFGLEKDGVMVDTASAFMAMVAARLLVGTHNRNELIFVDWRRTSAAAFPIEAFFYQNAKAEPGYQDPLTNAKADQCIYEELTHRRVPLIRWNMNRTGLQSFDYIASDQASASECRALVRRWQEN</sequence>
<dbReference type="EMBL" id="JAARLZ010000008">
    <property type="protein sequence ID" value="NII07833.1"/>
    <property type="molecule type" value="Genomic_DNA"/>
</dbReference>
<keyword evidence="2" id="KW-1185">Reference proteome</keyword>
<evidence type="ECO:0000313" key="2">
    <source>
        <dbReference type="Proteomes" id="UP000490980"/>
    </source>
</evidence>
<comment type="caution">
    <text evidence="1">The sequence shown here is derived from an EMBL/GenBank/DDBJ whole genome shotgun (WGS) entry which is preliminary data.</text>
</comment>
<organism evidence="1 2">
    <name type="scientific">Luteibacter anthropi</name>
    <dbReference type="NCBI Taxonomy" id="564369"/>
    <lineage>
        <taxon>Bacteria</taxon>
        <taxon>Pseudomonadati</taxon>
        <taxon>Pseudomonadota</taxon>
        <taxon>Gammaproteobacteria</taxon>
        <taxon>Lysobacterales</taxon>
        <taxon>Rhodanobacteraceae</taxon>
        <taxon>Luteibacter</taxon>
    </lineage>
</organism>
<dbReference type="AlphaFoldDB" id="A0A7X5ZJC9"/>
<gene>
    <name evidence="1" type="ORF">HBF25_15725</name>
</gene>
<evidence type="ECO:0000313" key="1">
    <source>
        <dbReference type="EMBL" id="NII07833.1"/>
    </source>
</evidence>
<dbReference type="RefSeq" id="WP_166950017.1">
    <property type="nucleotide sequence ID" value="NZ_JAARLZ010000008.1"/>
</dbReference>
<dbReference type="PROSITE" id="PS51257">
    <property type="entry name" value="PROKAR_LIPOPROTEIN"/>
    <property type="match status" value="1"/>
</dbReference>
<name>A0A7X5ZJC9_9GAMM</name>
<dbReference type="Proteomes" id="UP000490980">
    <property type="component" value="Unassembled WGS sequence"/>
</dbReference>
<reference evidence="1 2" key="1">
    <citation type="submission" date="2020-03" db="EMBL/GenBank/DDBJ databases">
        <authorList>
            <person name="Lai Q."/>
        </authorList>
    </citation>
    <scope>NUCLEOTIDE SEQUENCE [LARGE SCALE GENOMIC DNA]</scope>
    <source>
        <strain evidence="1 2">CCUG 25036</strain>
    </source>
</reference>